<reference evidence="2" key="1">
    <citation type="submission" date="2017-01" db="EMBL/GenBank/DDBJ databases">
        <title>Genome sequence of Rouxiella sp. ERMR1:05.</title>
        <authorList>
            <person name="Kumar R."/>
            <person name="Singh D."/>
            <person name="Kumar S."/>
        </authorList>
    </citation>
    <scope>NUCLEOTIDE SEQUENCE [LARGE SCALE GENOMIC DNA]</scope>
    <source>
        <strain evidence="2">ERMR1:05</strain>
    </source>
</reference>
<evidence type="ECO:0000313" key="2">
    <source>
        <dbReference type="Proteomes" id="UP000239197"/>
    </source>
</evidence>
<dbReference type="OrthoDB" id="90759at2"/>
<name>A0A2L1UW30_9GAMM</name>
<dbReference type="InterPro" id="IPR006521">
    <property type="entry name" value="Tail_protein_I"/>
</dbReference>
<organism evidence="1 2">
    <name type="scientific">Rahnella sikkimica</name>
    <dbReference type="NCBI Taxonomy" id="1805933"/>
    <lineage>
        <taxon>Bacteria</taxon>
        <taxon>Pseudomonadati</taxon>
        <taxon>Pseudomonadota</taxon>
        <taxon>Gammaproteobacteria</taxon>
        <taxon>Enterobacterales</taxon>
        <taxon>Yersiniaceae</taxon>
        <taxon>Rahnella</taxon>
    </lineage>
</organism>
<keyword evidence="2" id="KW-1185">Reference proteome</keyword>
<dbReference type="AlphaFoldDB" id="A0A2L1UW30"/>
<proteinExistence type="predicted"/>
<dbReference type="NCBIfam" id="TIGR01634">
    <property type="entry name" value="tail_P2_I"/>
    <property type="match status" value="1"/>
</dbReference>
<gene>
    <name evidence="1" type="ORF">BV494_20445</name>
</gene>
<dbReference type="EMBL" id="CP019062">
    <property type="protein sequence ID" value="AVF37125.1"/>
    <property type="molecule type" value="Genomic_DNA"/>
</dbReference>
<dbReference type="Pfam" id="PF09684">
    <property type="entry name" value="Tail_P2_I"/>
    <property type="match status" value="1"/>
</dbReference>
<protein>
    <submittedName>
        <fullName evidence="1">Phage tail protein I</fullName>
    </submittedName>
</protein>
<dbReference type="RefSeq" id="WP_104924484.1">
    <property type="nucleotide sequence ID" value="NZ_CP019062.1"/>
</dbReference>
<evidence type="ECO:0000313" key="1">
    <source>
        <dbReference type="EMBL" id="AVF37125.1"/>
    </source>
</evidence>
<sequence>MSDRLLPSGSSPLELAAAQACSELAQISVPLKTLWNPQTCPAKFLPYLAWALSVDRWDSEWPTATKRSVIQSAWFIHQHKGTISAIKRVVEPLGYVINVSEWWQTDDPPGTFKLDIGVLESGIDEAMYEEMERLIDDAKPASRHLIGLTITQDVPGTIYLGTAAYDAEILTVYPN</sequence>
<dbReference type="Proteomes" id="UP000239197">
    <property type="component" value="Chromosome"/>
</dbReference>
<dbReference type="KEGG" id="rox:BV494_20445"/>
<accession>A0A2L1UW30</accession>